<proteinExistence type="predicted"/>
<evidence type="ECO:0000259" key="1">
    <source>
        <dbReference type="Pfam" id="PF01642"/>
    </source>
</evidence>
<accession>L8JL74</accession>
<evidence type="ECO:0000313" key="2">
    <source>
        <dbReference type="EMBL" id="ELR68157.1"/>
    </source>
</evidence>
<dbReference type="GO" id="GO:0031419">
    <property type="term" value="F:cobalamin binding"/>
    <property type="evidence" value="ECO:0007669"/>
    <property type="project" value="InterPro"/>
</dbReference>
<dbReference type="InterPro" id="IPR006099">
    <property type="entry name" value="MeMalonylCoA_mutase_a/b_cat"/>
</dbReference>
<dbReference type="EMBL" id="AMZN01000139">
    <property type="protein sequence ID" value="ELR68157.1"/>
    <property type="molecule type" value="Genomic_DNA"/>
</dbReference>
<name>L8JL74_9BACT</name>
<feature type="domain" description="Methylmalonyl-CoA mutase alpha/beta chain catalytic" evidence="1">
    <location>
        <begin position="191"/>
        <end position="374"/>
    </location>
</feature>
<evidence type="ECO:0000313" key="3">
    <source>
        <dbReference type="Proteomes" id="UP000011135"/>
    </source>
</evidence>
<dbReference type="InterPro" id="IPR016176">
    <property type="entry name" value="Cbl-dep_enz_cat"/>
</dbReference>
<dbReference type="Gene3D" id="3.20.20.240">
    <property type="entry name" value="Methylmalonyl-CoA mutase"/>
    <property type="match status" value="1"/>
</dbReference>
<dbReference type="OrthoDB" id="9762378at2"/>
<dbReference type="eggNOG" id="COG1884">
    <property type="taxonomic scope" value="Bacteria"/>
</dbReference>
<gene>
    <name evidence="2" type="ORF">C900_00733</name>
</gene>
<dbReference type="Pfam" id="PF01642">
    <property type="entry name" value="MM_CoA_mutase"/>
    <property type="match status" value="1"/>
</dbReference>
<dbReference type="SUPFAM" id="SSF51703">
    <property type="entry name" value="Cobalamin (vitamin B12)-dependent enzymes"/>
    <property type="match status" value="1"/>
</dbReference>
<organism evidence="2 3">
    <name type="scientific">Fulvivirga imtechensis AK7</name>
    <dbReference type="NCBI Taxonomy" id="1237149"/>
    <lineage>
        <taxon>Bacteria</taxon>
        <taxon>Pseudomonadati</taxon>
        <taxon>Bacteroidota</taxon>
        <taxon>Cytophagia</taxon>
        <taxon>Cytophagales</taxon>
        <taxon>Fulvivirgaceae</taxon>
        <taxon>Fulvivirga</taxon>
    </lineage>
</organism>
<dbReference type="STRING" id="1237149.C900_00733"/>
<reference evidence="2 3" key="1">
    <citation type="submission" date="2012-12" db="EMBL/GenBank/DDBJ databases">
        <title>Genome assembly of Fulvivirga imtechensis AK7.</title>
        <authorList>
            <person name="Nupur N."/>
            <person name="Khatri I."/>
            <person name="Kumar R."/>
            <person name="Subramanian S."/>
            <person name="Pinnaka A."/>
        </authorList>
    </citation>
    <scope>NUCLEOTIDE SEQUENCE [LARGE SCALE GENOMIC DNA]</scope>
    <source>
        <strain evidence="2 3">AK7</strain>
    </source>
</reference>
<dbReference type="RefSeq" id="WP_009583655.1">
    <property type="nucleotide sequence ID" value="NZ_AMZN01000139.1"/>
</dbReference>
<dbReference type="PANTHER" id="PTHR48101:SF1">
    <property type="entry name" value="METHYLMALONYL-COA MUTASE, LARGE SUBUNIT"/>
    <property type="match status" value="1"/>
</dbReference>
<sequence>MSRQKENLFSDFRAVSKKEWAEKAREDLKNEDVFEKYNWALEEGLVLQPYYDRGDLTDSAKAFHNRLLIKDNTTGEPREWENIQKIVVSDARIANKTALEALNNGADGVIFDLSKTAAIVPLEELLESILIDYCSISFIFNNNYAAYLEYYNNYVRNKGIDILALKGFIALNHAGQGSFLEVFDQTINYSNIKSIAIRSEKNKASEEVAELLTKAVSHINAIVDTGIDPQQALSNLAVITNISGNYFGEIAKVRAIRQLFFQVARAYGIEDFNPEDLYIHCISPAWTDEKYQPHANMLKATTAAMAAVLGGCNSLTVDPEDYNNPLMVRIARNVSHILKEESYLNKTADPVAGAYFIEVVTDEIAKNAWTMFQKEVARKEEVQK</sequence>
<dbReference type="Proteomes" id="UP000011135">
    <property type="component" value="Unassembled WGS sequence"/>
</dbReference>
<protein>
    <submittedName>
        <fullName evidence="2">Methylmalonyl-CoA mutase superfamily</fullName>
    </submittedName>
</protein>
<dbReference type="PANTHER" id="PTHR48101">
    <property type="entry name" value="METHYLMALONYL-COA MUTASE, MITOCHONDRIAL-RELATED"/>
    <property type="match status" value="1"/>
</dbReference>
<dbReference type="AlphaFoldDB" id="L8JL74"/>
<keyword evidence="3" id="KW-1185">Reference proteome</keyword>
<dbReference type="GO" id="GO:0016866">
    <property type="term" value="F:intramolecular transferase activity"/>
    <property type="evidence" value="ECO:0007669"/>
    <property type="project" value="InterPro"/>
</dbReference>
<comment type="caution">
    <text evidence="2">The sequence shown here is derived from an EMBL/GenBank/DDBJ whole genome shotgun (WGS) entry which is preliminary data.</text>
</comment>